<dbReference type="PANTHER" id="PTHR30011:SF16">
    <property type="entry name" value="C2H2 FINGER DOMAIN TRANSCRIPTION FACTOR (EUROFUNG)-RELATED"/>
    <property type="match status" value="1"/>
</dbReference>
<feature type="binding site" evidence="6">
    <location>
        <position position="218"/>
    </location>
    <ligand>
        <name>FMN</name>
        <dbReference type="ChEBI" id="CHEBI:58210"/>
    </ligand>
</feature>
<feature type="binding site" evidence="6">
    <location>
        <position position="56"/>
    </location>
    <ligand>
        <name>FMN</name>
        <dbReference type="ChEBI" id="CHEBI:58210"/>
    </ligand>
</feature>
<evidence type="ECO:0000256" key="6">
    <source>
        <dbReference type="PIRSR" id="PIRSR000337-1"/>
    </source>
</evidence>
<dbReference type="InterPro" id="IPR036661">
    <property type="entry name" value="Luciferase-like_sf"/>
</dbReference>
<name>A0A9X0QV91_9PROT</name>
<dbReference type="SUPFAM" id="SSF51679">
    <property type="entry name" value="Bacterial luciferase-like"/>
    <property type="match status" value="1"/>
</dbReference>
<keyword evidence="1 6" id="KW-0285">Flavoprotein</keyword>
<gene>
    <name evidence="8" type="ORF">H7965_01675</name>
</gene>
<evidence type="ECO:0000259" key="7">
    <source>
        <dbReference type="Pfam" id="PF00296"/>
    </source>
</evidence>
<feature type="domain" description="Luciferase-like" evidence="7">
    <location>
        <begin position="25"/>
        <end position="385"/>
    </location>
</feature>
<dbReference type="NCBIfam" id="TIGR03860">
    <property type="entry name" value="FMN_nitrolo"/>
    <property type="match status" value="1"/>
</dbReference>
<dbReference type="GO" id="GO:0004497">
    <property type="term" value="F:monooxygenase activity"/>
    <property type="evidence" value="ECO:0007669"/>
    <property type="project" value="UniProtKB-KW"/>
</dbReference>
<keyword evidence="4" id="KW-0503">Monooxygenase</keyword>
<dbReference type="Proteomes" id="UP000600101">
    <property type="component" value="Unassembled WGS sequence"/>
</dbReference>
<dbReference type="PANTHER" id="PTHR30011">
    <property type="entry name" value="ALKANESULFONATE MONOOXYGENASE-RELATED"/>
    <property type="match status" value="1"/>
</dbReference>
<comment type="caution">
    <text evidence="8">The sequence shown here is derived from an EMBL/GenBank/DDBJ whole genome shotgun (WGS) entry which is preliminary data.</text>
</comment>
<dbReference type="PIRSF" id="PIRSF000337">
    <property type="entry name" value="NTA_MOA"/>
    <property type="match status" value="1"/>
</dbReference>
<dbReference type="GO" id="GO:0016705">
    <property type="term" value="F:oxidoreductase activity, acting on paired donors, with incorporation or reduction of molecular oxygen"/>
    <property type="evidence" value="ECO:0007669"/>
    <property type="project" value="InterPro"/>
</dbReference>
<keyword evidence="3" id="KW-0560">Oxidoreductase</keyword>
<accession>A0A9X0QV91</accession>
<comment type="similarity">
    <text evidence="5">Belongs to the NtaA/SnaA/DszA monooxygenase family.</text>
</comment>
<evidence type="ECO:0000313" key="8">
    <source>
        <dbReference type="EMBL" id="MBC4014017.1"/>
    </source>
</evidence>
<organism evidence="8 9">
    <name type="scientific">Siccirubricoccus deserti</name>
    <dbReference type="NCBI Taxonomy" id="2013562"/>
    <lineage>
        <taxon>Bacteria</taxon>
        <taxon>Pseudomonadati</taxon>
        <taxon>Pseudomonadota</taxon>
        <taxon>Alphaproteobacteria</taxon>
        <taxon>Acetobacterales</taxon>
        <taxon>Roseomonadaceae</taxon>
        <taxon>Siccirubricoccus</taxon>
    </lineage>
</organism>
<dbReference type="Gene3D" id="3.20.20.30">
    <property type="entry name" value="Luciferase-like domain"/>
    <property type="match status" value="1"/>
</dbReference>
<protein>
    <submittedName>
        <fullName evidence="8">LLM class flavin-dependent oxidoreductase</fullName>
    </submittedName>
</protein>
<sequence length="441" mass="48332">MARELHLNLFIHARGHHEAAWRHPAASPLALTDIAYYRDVAQRAEAGLFDSIFLADQLALAEDLDHAARNWLEPITALAALAGATSRIGLIATASTTYTEPYNLARQFASLDHISGGRVGWNIVTSWMATAARNFGGAPPLTHAERYDRGEEFMQVVTGLWDSWAADAVLDDRAGGHYASPRRVRSIDHAGAHYRVAGPLNLPRGPQGRPVFVQAGSSDTGRRFAARHAEAVFTAHMEKSTAQEFYADLKVLAAAEGRAADQILILPGLSPVIGGTEAEAQRIWRELNALTDPEVGRIRLSNRFGGFDFSHLPLDRPLTVEDFPDPSEVQAARSRTEVIIGLVRREQPTLRALLQSLAGARGHFTMAGTPEQIADLIEDWFSTGAADGFNIMPPILPAMLDAFTAEVIPLLQRRGRFRRAYAGKTLREHYGLTLPPSRYEG</sequence>
<dbReference type="InterPro" id="IPR016215">
    <property type="entry name" value="NTA_MOA"/>
</dbReference>
<evidence type="ECO:0000256" key="4">
    <source>
        <dbReference type="ARBA" id="ARBA00023033"/>
    </source>
</evidence>
<feature type="binding site" evidence="6">
    <location>
        <position position="217"/>
    </location>
    <ligand>
        <name>FMN</name>
        <dbReference type="ChEBI" id="CHEBI:58210"/>
    </ligand>
</feature>
<dbReference type="Pfam" id="PF00296">
    <property type="entry name" value="Bac_luciferase"/>
    <property type="match status" value="1"/>
</dbReference>
<evidence type="ECO:0000256" key="5">
    <source>
        <dbReference type="ARBA" id="ARBA00033748"/>
    </source>
</evidence>
<dbReference type="CDD" id="cd01095">
    <property type="entry name" value="Nitrilotriacetate_monoxgenase"/>
    <property type="match status" value="1"/>
</dbReference>
<feature type="binding site" evidence="6">
    <location>
        <position position="93"/>
    </location>
    <ligand>
        <name>FMN</name>
        <dbReference type="ChEBI" id="CHEBI:58210"/>
    </ligand>
</feature>
<dbReference type="RefSeq" id="WP_186768799.1">
    <property type="nucleotide sequence ID" value="NZ_JACOMF010000002.1"/>
</dbReference>
<evidence type="ECO:0000256" key="3">
    <source>
        <dbReference type="ARBA" id="ARBA00023002"/>
    </source>
</evidence>
<feature type="binding site" evidence="6">
    <location>
        <position position="143"/>
    </location>
    <ligand>
        <name>FMN</name>
        <dbReference type="ChEBI" id="CHEBI:58210"/>
    </ligand>
</feature>
<keyword evidence="2 6" id="KW-0288">FMN</keyword>
<evidence type="ECO:0000313" key="9">
    <source>
        <dbReference type="Proteomes" id="UP000600101"/>
    </source>
</evidence>
<dbReference type="InterPro" id="IPR051260">
    <property type="entry name" value="Diverse_substr_monoxygenases"/>
</dbReference>
<evidence type="ECO:0000256" key="1">
    <source>
        <dbReference type="ARBA" id="ARBA00022630"/>
    </source>
</evidence>
<keyword evidence="9" id="KW-1185">Reference proteome</keyword>
<feature type="binding site" evidence="6">
    <location>
        <position position="147"/>
    </location>
    <ligand>
        <name>FMN</name>
        <dbReference type="ChEBI" id="CHEBI:58210"/>
    </ligand>
</feature>
<evidence type="ECO:0000256" key="2">
    <source>
        <dbReference type="ARBA" id="ARBA00022643"/>
    </source>
</evidence>
<dbReference type="InterPro" id="IPR011251">
    <property type="entry name" value="Luciferase-like_dom"/>
</dbReference>
<proteinExistence type="inferred from homology"/>
<dbReference type="EMBL" id="JACOMF010000002">
    <property type="protein sequence ID" value="MBC4014017.1"/>
    <property type="molecule type" value="Genomic_DNA"/>
</dbReference>
<reference evidence="8" key="1">
    <citation type="submission" date="2020-08" db="EMBL/GenBank/DDBJ databases">
        <authorList>
            <person name="Hu Y."/>
            <person name="Nguyen S.V."/>
            <person name="Li F."/>
            <person name="Fanning S."/>
        </authorList>
    </citation>
    <scope>NUCLEOTIDE SEQUENCE</scope>
    <source>
        <strain evidence="8">SYSU D8009</strain>
    </source>
</reference>
<dbReference type="AlphaFoldDB" id="A0A9X0QV91"/>